<evidence type="ECO:0000256" key="1">
    <source>
        <dbReference type="SAM" id="MobiDB-lite"/>
    </source>
</evidence>
<keyword evidence="3" id="KW-1185">Reference proteome</keyword>
<evidence type="ECO:0000313" key="2">
    <source>
        <dbReference type="EMBL" id="GHJ85500.1"/>
    </source>
</evidence>
<feature type="compositionally biased region" description="Low complexity" evidence="1">
    <location>
        <begin position="9"/>
        <end position="23"/>
    </location>
</feature>
<gene>
    <name evidence="2" type="ORF">NliqN6_1902</name>
</gene>
<dbReference type="EMBL" id="BLZA01000011">
    <property type="protein sequence ID" value="GHJ85500.1"/>
    <property type="molecule type" value="Genomic_DNA"/>
</dbReference>
<dbReference type="OrthoDB" id="2593636at2759"/>
<accession>A0A8H3TRW8</accession>
<protein>
    <submittedName>
        <fullName evidence="2">Uncharacterized protein</fullName>
    </submittedName>
</protein>
<comment type="caution">
    <text evidence="2">The sequence shown here is derived from an EMBL/GenBank/DDBJ whole genome shotgun (WGS) entry which is preliminary data.</text>
</comment>
<evidence type="ECO:0000313" key="3">
    <source>
        <dbReference type="Proteomes" id="UP000620104"/>
    </source>
</evidence>
<proteinExistence type="predicted"/>
<dbReference type="Proteomes" id="UP000620104">
    <property type="component" value="Unassembled WGS sequence"/>
</dbReference>
<feature type="compositionally biased region" description="Acidic residues" evidence="1">
    <location>
        <begin position="49"/>
        <end position="60"/>
    </location>
</feature>
<organism evidence="2 3">
    <name type="scientific">Naganishia liquefaciens</name>
    <dbReference type="NCBI Taxonomy" id="104408"/>
    <lineage>
        <taxon>Eukaryota</taxon>
        <taxon>Fungi</taxon>
        <taxon>Dikarya</taxon>
        <taxon>Basidiomycota</taxon>
        <taxon>Agaricomycotina</taxon>
        <taxon>Tremellomycetes</taxon>
        <taxon>Filobasidiales</taxon>
        <taxon>Filobasidiaceae</taxon>
        <taxon>Naganishia</taxon>
    </lineage>
</organism>
<name>A0A8H3TRW8_9TREE</name>
<sequence length="286" mass="32419">MAKPKTKSAVKGGVAKGKSSTVSTAPRGKIAAAPTKSSKAHARRVQDESANDDHDDDEEEIQSIGEIDHIDKHGQRMSESQEAPELVGSAFLETQQKDEMAELKKRLENKRLSKLKKTMTSRVSQFDEMYAKGLEELEQVEQSSGEKKLYVLAPELTTSEVDKVYWFRQQMFNVFKTFLDDATRKPEEKPKDLMEILEPLESASKEVGTACYKFAKRDLAAKGEVLAKTRELTNSRPKRFAESAQDIAHYVTEELHQMQQKNEDRLDARKFLKEHFKMLAKYSGSA</sequence>
<reference evidence="2" key="1">
    <citation type="submission" date="2020-07" db="EMBL/GenBank/DDBJ databases">
        <title>Draft Genome Sequence of a Deep-Sea Yeast, Naganishia (Cryptococcus) liquefaciens strain N6.</title>
        <authorList>
            <person name="Han Y.W."/>
            <person name="Kajitani R."/>
            <person name="Morimoto H."/>
            <person name="Parhat M."/>
            <person name="Tsubouchi H."/>
            <person name="Bakenova O."/>
            <person name="Ogata M."/>
            <person name="Argunhan B."/>
            <person name="Aoki R."/>
            <person name="Kajiwara S."/>
            <person name="Itoh T."/>
            <person name="Iwasaki H."/>
        </authorList>
    </citation>
    <scope>NUCLEOTIDE SEQUENCE</scope>
    <source>
        <strain evidence="2">N6</strain>
    </source>
</reference>
<feature type="region of interest" description="Disordered" evidence="1">
    <location>
        <begin position="1"/>
        <end position="60"/>
    </location>
</feature>
<dbReference type="AlphaFoldDB" id="A0A8H3TRW8"/>